<feature type="region of interest" description="Disordered" evidence="2">
    <location>
        <begin position="477"/>
        <end position="506"/>
    </location>
</feature>
<accession>A0A1Y1JG93</accession>
<protein>
    <submittedName>
        <fullName evidence="3">Uncharacterized protein</fullName>
    </submittedName>
</protein>
<evidence type="ECO:0000313" key="3">
    <source>
        <dbReference type="EMBL" id="GAW81539.1"/>
    </source>
</evidence>
<evidence type="ECO:0000256" key="1">
    <source>
        <dbReference type="SAM" id="Coils"/>
    </source>
</evidence>
<feature type="coiled-coil region" evidence="1">
    <location>
        <begin position="623"/>
        <end position="708"/>
    </location>
</feature>
<gene>
    <name evidence="3" type="ORF">PGO_102980</name>
</gene>
<sequence length="847" mass="99983">MVHKIDSFLHICKAEKETQVKKDVIKRLVPTKRKFTKGVTIKYVLHNCKTKSNLIKKKWNINFILNKTKSKRKKRKKRENDAKNMSDKIIVQNSDITEEHKIGISSEKGSSNFVSQKSFDMKNFGSYKKLLNKIVQNVKRGQNSTIINTGVDTQKREKNIFFYGYLYRTYLRDKENVEKDTDMIKYFTNELDKETTSEGEIKKKKESHEGFISSCCNGKRIRENYTQNRNLEECLRKKKGLIFDIYDRIVNMNSEAHRKISISSWVYKNCKIIDMLKKKSPADKTSRDGKNRRDRKGNEKNPFCHRCFIKKSFDRLCFGYPHCCKELPINKVIKNGEILENSLKRIIKKCIKIVERRKKKIINVCFVFKYKIRMDRQDICIYLVNFPLCNIQKNKIFNNSNNEKSLLFLFNKKILKSVRNVNDYSSFIFPFNNAKGCQRVHNLKKKMINFVSQEGGLPRLQHNVEVTRESANYMKLSNTKEERESIPTPTKPVQEEDNISPNACKNEETKKRGGIVLIRKYNKKDIIFHIHLFELLIRLIFENSKTYFTFFITDLTCNYELYKNVYYLNLSKIVNIRMNIKKTRHKIGNGKTEMDDSTRRTIHTLMKQNDECKNIINEKDKVILILQNEVREKNSTMSQLENQVLKYKNDQSDMLKTVENLKNKISKKETNKKENNVDEQLVKNTNYIKKLYNENNLLKEKIKKLNELTKKGGTSSNSVGKLPDSKESDKTCIPANSEATKEEEKNEKLNFFKKAFLDTEQKLYTADIVINTQKEIISKIKNEKNSYFEQVERNKIIFKREVEKSLDFMHSICEDIKTKKEKICLTNRINKLHDCINDFLSKFEKDS</sequence>
<keyword evidence="1" id="KW-0175">Coiled coil</keyword>
<name>A0A1Y1JG93_PLAGO</name>
<feature type="region of interest" description="Disordered" evidence="2">
    <location>
        <begin position="279"/>
        <end position="298"/>
    </location>
</feature>
<dbReference type="RefSeq" id="XP_028544128.1">
    <property type="nucleotide sequence ID" value="XM_028688327.1"/>
</dbReference>
<dbReference type="AlphaFoldDB" id="A0A1Y1JG93"/>
<proteinExistence type="predicted"/>
<organism evidence="3 4">
    <name type="scientific">Plasmodium gonderi</name>
    <dbReference type="NCBI Taxonomy" id="77519"/>
    <lineage>
        <taxon>Eukaryota</taxon>
        <taxon>Sar</taxon>
        <taxon>Alveolata</taxon>
        <taxon>Apicomplexa</taxon>
        <taxon>Aconoidasida</taxon>
        <taxon>Haemosporida</taxon>
        <taxon>Plasmodiidae</taxon>
        <taxon>Plasmodium</taxon>
        <taxon>Plasmodium (Plasmodium)</taxon>
    </lineage>
</organism>
<dbReference type="OMA" id="NNANEQM"/>
<comment type="caution">
    <text evidence="3">The sequence shown here is derived from an EMBL/GenBank/DDBJ whole genome shotgun (WGS) entry which is preliminary data.</text>
</comment>
<feature type="region of interest" description="Disordered" evidence="2">
    <location>
        <begin position="710"/>
        <end position="741"/>
    </location>
</feature>
<dbReference type="OrthoDB" id="372053at2759"/>
<dbReference type="EMBL" id="BDQF01000011">
    <property type="protein sequence ID" value="GAW81539.1"/>
    <property type="molecule type" value="Genomic_DNA"/>
</dbReference>
<evidence type="ECO:0000313" key="4">
    <source>
        <dbReference type="Proteomes" id="UP000195521"/>
    </source>
</evidence>
<reference evidence="4" key="1">
    <citation type="submission" date="2017-04" db="EMBL/GenBank/DDBJ databases">
        <title>Plasmodium gonderi genome.</title>
        <authorList>
            <person name="Arisue N."/>
            <person name="Honma H."/>
            <person name="Kawai S."/>
            <person name="Tougan T."/>
            <person name="Tanabe K."/>
            <person name="Horii T."/>
        </authorList>
    </citation>
    <scope>NUCLEOTIDE SEQUENCE [LARGE SCALE GENOMIC DNA]</scope>
    <source>
        <strain evidence="4">ATCC 30045</strain>
    </source>
</reference>
<dbReference type="GeneID" id="39748262"/>
<evidence type="ECO:0000256" key="2">
    <source>
        <dbReference type="SAM" id="MobiDB-lite"/>
    </source>
</evidence>
<dbReference type="Proteomes" id="UP000195521">
    <property type="component" value="Unassembled WGS sequence"/>
</dbReference>
<keyword evidence="4" id="KW-1185">Reference proteome</keyword>